<feature type="transmembrane region" description="Helical" evidence="1">
    <location>
        <begin position="213"/>
        <end position="232"/>
    </location>
</feature>
<dbReference type="Pfam" id="PF10326">
    <property type="entry name" value="7TM_GPCR_Str"/>
    <property type="match status" value="3"/>
</dbReference>
<dbReference type="AlphaFoldDB" id="A0A6A5HW05"/>
<dbReference type="GeneID" id="9802095"/>
<reference evidence="2 3" key="1">
    <citation type="submission" date="2019-12" db="EMBL/GenBank/DDBJ databases">
        <title>Chromosome-level assembly of the Caenorhabditis remanei genome.</title>
        <authorList>
            <person name="Teterina A.A."/>
            <person name="Willis J.H."/>
            <person name="Phillips P.C."/>
        </authorList>
    </citation>
    <scope>NUCLEOTIDE SEQUENCE [LARGE SCALE GENOMIC DNA]</scope>
    <source>
        <strain evidence="2 3">PX506</strain>
        <tissue evidence="2">Whole organism</tissue>
    </source>
</reference>
<dbReference type="InterPro" id="IPR019428">
    <property type="entry name" value="7TM_GPCR_serpentine_rcpt_Str"/>
</dbReference>
<organism evidence="2 3">
    <name type="scientific">Caenorhabditis remanei</name>
    <name type="common">Caenorhabditis vulgaris</name>
    <dbReference type="NCBI Taxonomy" id="31234"/>
    <lineage>
        <taxon>Eukaryota</taxon>
        <taxon>Metazoa</taxon>
        <taxon>Ecdysozoa</taxon>
        <taxon>Nematoda</taxon>
        <taxon>Chromadorea</taxon>
        <taxon>Rhabditida</taxon>
        <taxon>Rhabditina</taxon>
        <taxon>Rhabditomorpha</taxon>
        <taxon>Rhabditoidea</taxon>
        <taxon>Rhabditidae</taxon>
        <taxon>Peloderinae</taxon>
        <taxon>Caenorhabditis</taxon>
    </lineage>
</organism>
<dbReference type="GO" id="GO:0005886">
    <property type="term" value="C:plasma membrane"/>
    <property type="evidence" value="ECO:0007669"/>
    <property type="project" value="TreeGrafter"/>
</dbReference>
<comment type="caution">
    <text evidence="2">The sequence shown here is derived from an EMBL/GenBank/DDBJ whole genome shotgun (WGS) entry which is preliminary data.</text>
</comment>
<dbReference type="RefSeq" id="XP_053592234.1">
    <property type="nucleotide sequence ID" value="XM_053723589.1"/>
</dbReference>
<evidence type="ECO:0000313" key="3">
    <source>
        <dbReference type="Proteomes" id="UP000483820"/>
    </source>
</evidence>
<dbReference type="KEGG" id="crq:GCK72_002768"/>
<dbReference type="PANTHER" id="PTHR22943">
    <property type="entry name" value="7-TRANSMEMBRANE DOMAIN RECEPTOR C.ELEGANS"/>
    <property type="match status" value="1"/>
</dbReference>
<evidence type="ECO:0000256" key="1">
    <source>
        <dbReference type="SAM" id="Phobius"/>
    </source>
</evidence>
<dbReference type="EMBL" id="WUAV01000001">
    <property type="protein sequence ID" value="KAF1770944.1"/>
    <property type="molecule type" value="Genomic_DNA"/>
</dbReference>
<sequence length="432" mass="49434">MSWDSFHIVFIRCCGIAALLTNTLMFYLICYKSPQNLGVYKYLMLYFAVFEGQYAILDMIALPDSITLRSALLTVVSSKKNHMPQVLLPVFNVLYWTSYGMSLALIDVHFVFRYLVVSGEVFFNGSQLDTNEVDIMGFYVYPKNIHGKQQINWMNVAEMIEKTVEISMSQMSWDTFHVVFLRCCGIAALLTNTLMFHLICYKSPQNLGVYKYLMLYFAVFEGLYAILDMIILPDSYTLESAFLIVISSEKSHMPEVLLPVFNGGLRAAVTRYFAGPTQYTTQFYKEVFFNGSQVDTNEVDIMGFYVYPKDIYGKQQINWMSVAGMVENTVEIKQLFLALVLQTIIPLILMYIPGGFITIFCIADCSIEIFGRILCITIALYPVLDPLPNMFVINTFRHAIFKYCQKIFCLKGKKNNEQPNGTGTQITSLEMR</sequence>
<dbReference type="CTD" id="9802095"/>
<feature type="transmembrane region" description="Helical" evidence="1">
    <location>
        <begin position="42"/>
        <end position="62"/>
    </location>
</feature>
<dbReference type="Proteomes" id="UP000483820">
    <property type="component" value="Chromosome I"/>
</dbReference>
<feature type="transmembrane region" description="Helical" evidence="1">
    <location>
        <begin position="369"/>
        <end position="384"/>
    </location>
</feature>
<evidence type="ECO:0008006" key="4">
    <source>
        <dbReference type="Google" id="ProtNLM"/>
    </source>
</evidence>
<feature type="transmembrane region" description="Helical" evidence="1">
    <location>
        <begin position="335"/>
        <end position="362"/>
    </location>
</feature>
<feature type="transmembrane region" description="Helical" evidence="1">
    <location>
        <begin position="6"/>
        <end position="30"/>
    </location>
</feature>
<dbReference type="GO" id="GO:0042048">
    <property type="term" value="P:olfactory behavior"/>
    <property type="evidence" value="ECO:0007669"/>
    <property type="project" value="TreeGrafter"/>
</dbReference>
<evidence type="ECO:0000313" key="2">
    <source>
        <dbReference type="EMBL" id="KAF1770944.1"/>
    </source>
</evidence>
<name>A0A6A5HW05_CAERE</name>
<proteinExistence type="predicted"/>
<accession>A0A6A5HW05</accession>
<protein>
    <recommendedName>
        <fullName evidence="4">Seven TM Receptor</fullName>
    </recommendedName>
</protein>
<keyword evidence="1" id="KW-1133">Transmembrane helix</keyword>
<feature type="transmembrane region" description="Helical" evidence="1">
    <location>
        <begin position="179"/>
        <end position="201"/>
    </location>
</feature>
<gene>
    <name evidence="2" type="ORF">GCK72_002768</name>
</gene>
<keyword evidence="1" id="KW-0472">Membrane</keyword>
<dbReference type="GO" id="GO:0038022">
    <property type="term" value="F:G protein-coupled olfactory receptor activity"/>
    <property type="evidence" value="ECO:0007669"/>
    <property type="project" value="TreeGrafter"/>
</dbReference>
<keyword evidence="1" id="KW-0812">Transmembrane</keyword>
<dbReference type="PANTHER" id="PTHR22943:SF245">
    <property type="entry name" value="SEVEN TM RECEPTOR"/>
    <property type="match status" value="1"/>
</dbReference>